<accession>A0AA87UQ70</accession>
<dbReference type="Proteomes" id="UP000321749">
    <property type="component" value="Unassembled WGS sequence"/>
</dbReference>
<keyword evidence="4" id="KW-1185">Reference proteome</keyword>
<reference evidence="3 4" key="1">
    <citation type="submission" date="2019-07" db="EMBL/GenBank/DDBJ databases">
        <title>Whole genome shotgun sequence of Agrococcus baldri NBRC 103055.</title>
        <authorList>
            <person name="Hosoyama A."/>
            <person name="Uohara A."/>
            <person name="Ohji S."/>
            <person name="Ichikawa N."/>
        </authorList>
    </citation>
    <scope>NUCLEOTIDE SEQUENCE [LARGE SCALE GENOMIC DNA]</scope>
    <source>
        <strain evidence="3 4">NBRC 103055</strain>
    </source>
</reference>
<sequence>MTVIVMTGGSSGFGAMAAARLAAAGSTLLVGARSRPIPAGEPIPLELARLASVHAFAAVVGRRLDAARPGGAPIDVLVLNAGIVLPDAAQRTDDGFETAFAVNHLAPFLLLQLLRPRLAESAVVVLTTSGTHDPATRAGLTPPRHADAARLAHPQLDPGCEQHSREAGEHAYTAAKLCVVLTALALSRRFEAEGAGRRAIAFEPGQVFGTGLARQMPPAMRLAWRVLGSRTLGWLPRTISSTRNSPAAAGRALASLAESGASHGASGYAALRRGRLSWPQPSELAWDAETGEALWRDSAALLGITAPA</sequence>
<dbReference type="PANTHER" id="PTHR24320">
    <property type="entry name" value="RETINOL DEHYDROGENASE"/>
    <property type="match status" value="1"/>
</dbReference>
<proteinExistence type="inferred from homology"/>
<dbReference type="InterPro" id="IPR002347">
    <property type="entry name" value="SDR_fam"/>
</dbReference>
<evidence type="ECO:0000256" key="2">
    <source>
        <dbReference type="ARBA" id="ARBA00023002"/>
    </source>
</evidence>
<dbReference type="RefSeq" id="WP_146792104.1">
    <property type="nucleotide sequence ID" value="NZ_BJUU01000001.1"/>
</dbReference>
<dbReference type="InterPro" id="IPR036291">
    <property type="entry name" value="NAD(P)-bd_dom_sf"/>
</dbReference>
<keyword evidence="2" id="KW-0560">Oxidoreductase</keyword>
<dbReference type="EMBL" id="BJUU01000001">
    <property type="protein sequence ID" value="GEK78691.1"/>
    <property type="molecule type" value="Genomic_DNA"/>
</dbReference>
<dbReference type="PANTHER" id="PTHR24320:SF148">
    <property type="entry name" value="NAD(P)-BINDING ROSSMANN-FOLD SUPERFAMILY PROTEIN"/>
    <property type="match status" value="1"/>
</dbReference>
<evidence type="ECO:0000256" key="1">
    <source>
        <dbReference type="ARBA" id="ARBA00006484"/>
    </source>
</evidence>
<dbReference type="PRINTS" id="PR00081">
    <property type="entry name" value="GDHRDH"/>
</dbReference>
<protein>
    <submittedName>
        <fullName evidence="3">Dehydrogenase/reductase</fullName>
    </submittedName>
</protein>
<evidence type="ECO:0000313" key="3">
    <source>
        <dbReference type="EMBL" id="GEK78691.1"/>
    </source>
</evidence>
<evidence type="ECO:0000313" key="4">
    <source>
        <dbReference type="Proteomes" id="UP000321749"/>
    </source>
</evidence>
<comment type="similarity">
    <text evidence="1">Belongs to the short-chain dehydrogenases/reductases (SDR) family.</text>
</comment>
<name>A0AA87UQ70_9MICO</name>
<dbReference type="Gene3D" id="3.40.50.720">
    <property type="entry name" value="NAD(P)-binding Rossmann-like Domain"/>
    <property type="match status" value="1"/>
</dbReference>
<comment type="caution">
    <text evidence="3">The sequence shown here is derived from an EMBL/GenBank/DDBJ whole genome shotgun (WGS) entry which is preliminary data.</text>
</comment>
<dbReference type="AlphaFoldDB" id="A0AA87UQ70"/>
<gene>
    <name evidence="3" type="ORF">ABA31_00420</name>
</gene>
<dbReference type="SUPFAM" id="SSF51735">
    <property type="entry name" value="NAD(P)-binding Rossmann-fold domains"/>
    <property type="match status" value="1"/>
</dbReference>
<organism evidence="3 4">
    <name type="scientific">Agrococcus baldri</name>
    <dbReference type="NCBI Taxonomy" id="153730"/>
    <lineage>
        <taxon>Bacteria</taxon>
        <taxon>Bacillati</taxon>
        <taxon>Actinomycetota</taxon>
        <taxon>Actinomycetes</taxon>
        <taxon>Micrococcales</taxon>
        <taxon>Microbacteriaceae</taxon>
        <taxon>Agrococcus</taxon>
    </lineage>
</organism>
<dbReference type="GO" id="GO:0016491">
    <property type="term" value="F:oxidoreductase activity"/>
    <property type="evidence" value="ECO:0007669"/>
    <property type="project" value="UniProtKB-KW"/>
</dbReference>
<dbReference type="Pfam" id="PF00106">
    <property type="entry name" value="adh_short"/>
    <property type="match status" value="1"/>
</dbReference>